<evidence type="ECO:0000313" key="5">
    <source>
        <dbReference type="EMBL" id="BAK37716.1"/>
    </source>
</evidence>
<dbReference type="OrthoDB" id="9815825at2"/>
<dbReference type="Gene3D" id="3.40.50.720">
    <property type="entry name" value="NAD(P)-binding Rossmann-like Domain"/>
    <property type="match status" value="1"/>
</dbReference>
<proteinExistence type="inferred from homology"/>
<sequence length="341" mass="36861">MSRHDARIRWGILSTGHIASVLTRDLALLPDEAEVVAVGSRSLDKAQRFAAEHQIPRAYGSYAELAADPEVDVIYVASTHNDHLGSARLCLEAGKAVLVEKPLTVSATETEELIELAGEQGLFLMEALWSRTNPLLRQAAQIVQSGELGAIRHVNASFGFAFRGDESHRLLDPDQAGGAIFDLGVYPVHGVNLFLGEPSELYGFGTLAPTGVEAHAAALLTFAATESRPPATASIACSLEADLPFRLEVLCTDGSLRFDNFLLPSELTLTRGIGPDANKETLVTQWPGGGYTFEIGEVNRCLRAGELESPLVPWRDTLAVARTLDRWLLSIFPPLDPELVD</sequence>
<dbReference type="GO" id="GO:0016491">
    <property type="term" value="F:oxidoreductase activity"/>
    <property type="evidence" value="ECO:0007669"/>
    <property type="project" value="UniProtKB-KW"/>
</dbReference>
<dbReference type="KEGG" id="mph:MLP_47020"/>
<name>F5XEG8_MICPN</name>
<dbReference type="EMBL" id="AP012204">
    <property type="protein sequence ID" value="BAK37716.1"/>
    <property type="molecule type" value="Genomic_DNA"/>
</dbReference>
<keyword evidence="2" id="KW-0560">Oxidoreductase</keyword>
<feature type="domain" description="Gfo/Idh/MocA-like oxidoreductase N-terminal" evidence="3">
    <location>
        <begin position="8"/>
        <end position="125"/>
    </location>
</feature>
<dbReference type="InterPro" id="IPR050984">
    <property type="entry name" value="Gfo/Idh/MocA_domain"/>
</dbReference>
<dbReference type="InterPro" id="IPR055170">
    <property type="entry name" value="GFO_IDH_MocA-like_dom"/>
</dbReference>
<accession>F5XEG8</accession>
<evidence type="ECO:0000256" key="1">
    <source>
        <dbReference type="ARBA" id="ARBA00010928"/>
    </source>
</evidence>
<dbReference type="HOGENOM" id="CLU_023194_7_2_11"/>
<feature type="domain" description="GFO/IDH/MocA-like oxidoreductase" evidence="4">
    <location>
        <begin position="137"/>
        <end position="257"/>
    </location>
</feature>
<keyword evidence="6" id="KW-1185">Reference proteome</keyword>
<evidence type="ECO:0000256" key="2">
    <source>
        <dbReference type="ARBA" id="ARBA00023002"/>
    </source>
</evidence>
<evidence type="ECO:0000313" key="6">
    <source>
        <dbReference type="Proteomes" id="UP000007947"/>
    </source>
</evidence>
<organism evidence="5 6">
    <name type="scientific">Microlunatus phosphovorus (strain ATCC 700054 / DSM 10555 / JCM 9379 / NBRC 101784 / NCIMB 13414 / VKM Ac-1990 / NM-1)</name>
    <dbReference type="NCBI Taxonomy" id="1032480"/>
    <lineage>
        <taxon>Bacteria</taxon>
        <taxon>Bacillati</taxon>
        <taxon>Actinomycetota</taxon>
        <taxon>Actinomycetes</taxon>
        <taxon>Propionibacteriales</taxon>
        <taxon>Propionibacteriaceae</taxon>
        <taxon>Microlunatus</taxon>
    </lineage>
</organism>
<dbReference type="GO" id="GO:0000166">
    <property type="term" value="F:nucleotide binding"/>
    <property type="evidence" value="ECO:0007669"/>
    <property type="project" value="InterPro"/>
</dbReference>
<dbReference type="eggNOG" id="COG0673">
    <property type="taxonomic scope" value="Bacteria"/>
</dbReference>
<evidence type="ECO:0000259" key="3">
    <source>
        <dbReference type="Pfam" id="PF01408"/>
    </source>
</evidence>
<dbReference type="SUPFAM" id="SSF55347">
    <property type="entry name" value="Glyceraldehyde-3-phosphate dehydrogenase-like, C-terminal domain"/>
    <property type="match status" value="1"/>
</dbReference>
<dbReference type="InterPro" id="IPR036291">
    <property type="entry name" value="NAD(P)-bd_dom_sf"/>
</dbReference>
<evidence type="ECO:0000259" key="4">
    <source>
        <dbReference type="Pfam" id="PF22725"/>
    </source>
</evidence>
<dbReference type="SUPFAM" id="SSF51735">
    <property type="entry name" value="NAD(P)-binding Rossmann-fold domains"/>
    <property type="match status" value="1"/>
</dbReference>
<dbReference type="Pfam" id="PF22725">
    <property type="entry name" value="GFO_IDH_MocA_C3"/>
    <property type="match status" value="1"/>
</dbReference>
<dbReference type="Gene3D" id="3.30.360.10">
    <property type="entry name" value="Dihydrodipicolinate Reductase, domain 2"/>
    <property type="match status" value="1"/>
</dbReference>
<dbReference type="PANTHER" id="PTHR22604">
    <property type="entry name" value="OXIDOREDUCTASES"/>
    <property type="match status" value="1"/>
</dbReference>
<comment type="similarity">
    <text evidence="1">Belongs to the Gfo/Idh/MocA family.</text>
</comment>
<dbReference type="AlphaFoldDB" id="F5XEG8"/>
<gene>
    <name evidence="5" type="ordered locus">MLP_47020</name>
</gene>
<reference evidence="5 6" key="1">
    <citation type="submission" date="2011-05" db="EMBL/GenBank/DDBJ databases">
        <title>Whole genome sequence of Microlunatus phosphovorus NM-1.</title>
        <authorList>
            <person name="Hosoyama A."/>
            <person name="Sasaki K."/>
            <person name="Harada T."/>
            <person name="Igarashi R."/>
            <person name="Kawakoshi A."/>
            <person name="Sasagawa M."/>
            <person name="Fukada J."/>
            <person name="Nakamura S."/>
            <person name="Katano Y."/>
            <person name="Hanada S."/>
            <person name="Kamagata Y."/>
            <person name="Nakamura N."/>
            <person name="Yamazaki S."/>
            <person name="Fujita N."/>
        </authorList>
    </citation>
    <scope>NUCLEOTIDE SEQUENCE [LARGE SCALE GENOMIC DNA]</scope>
    <source>
        <strain evidence="6">ATCC 700054 / DSM 10555 / JCM 9379 / NBRC 101784 / NCIMB 13414 / VKM Ac-1990 / NM-1</strain>
    </source>
</reference>
<dbReference type="PANTHER" id="PTHR22604:SF105">
    <property type="entry name" value="TRANS-1,2-DIHYDROBENZENE-1,2-DIOL DEHYDROGENASE"/>
    <property type="match status" value="1"/>
</dbReference>
<dbReference type="InterPro" id="IPR000683">
    <property type="entry name" value="Gfo/Idh/MocA-like_OxRdtase_N"/>
</dbReference>
<dbReference type="Pfam" id="PF01408">
    <property type="entry name" value="GFO_IDH_MocA"/>
    <property type="match status" value="1"/>
</dbReference>
<dbReference type="STRING" id="1032480.MLP_47020"/>
<protein>
    <submittedName>
        <fullName evidence="5">Putative oxidoreductase</fullName>
    </submittedName>
</protein>
<dbReference type="Proteomes" id="UP000007947">
    <property type="component" value="Chromosome"/>
</dbReference>
<dbReference type="RefSeq" id="WP_013865542.1">
    <property type="nucleotide sequence ID" value="NC_015635.1"/>
</dbReference>